<feature type="compositionally biased region" description="Basic and acidic residues" evidence="1">
    <location>
        <begin position="13"/>
        <end position="31"/>
    </location>
</feature>
<name>A0A0A9E7K2_ARUDO</name>
<organism evidence="2">
    <name type="scientific">Arundo donax</name>
    <name type="common">Giant reed</name>
    <name type="synonym">Donax arundinaceus</name>
    <dbReference type="NCBI Taxonomy" id="35708"/>
    <lineage>
        <taxon>Eukaryota</taxon>
        <taxon>Viridiplantae</taxon>
        <taxon>Streptophyta</taxon>
        <taxon>Embryophyta</taxon>
        <taxon>Tracheophyta</taxon>
        <taxon>Spermatophyta</taxon>
        <taxon>Magnoliopsida</taxon>
        <taxon>Liliopsida</taxon>
        <taxon>Poales</taxon>
        <taxon>Poaceae</taxon>
        <taxon>PACMAD clade</taxon>
        <taxon>Arundinoideae</taxon>
        <taxon>Arundineae</taxon>
        <taxon>Arundo</taxon>
    </lineage>
</organism>
<protein>
    <submittedName>
        <fullName evidence="2">Uncharacterized protein</fullName>
    </submittedName>
</protein>
<evidence type="ECO:0000256" key="1">
    <source>
        <dbReference type="SAM" id="MobiDB-lite"/>
    </source>
</evidence>
<evidence type="ECO:0000313" key="2">
    <source>
        <dbReference type="EMBL" id="JAD95003.1"/>
    </source>
</evidence>
<feature type="region of interest" description="Disordered" evidence="1">
    <location>
        <begin position="1"/>
        <end position="37"/>
    </location>
</feature>
<proteinExistence type="predicted"/>
<reference evidence="2" key="2">
    <citation type="journal article" date="2015" name="Data Brief">
        <title>Shoot transcriptome of the giant reed, Arundo donax.</title>
        <authorList>
            <person name="Barrero R.A."/>
            <person name="Guerrero F.D."/>
            <person name="Moolhuijzen P."/>
            <person name="Goolsby J.A."/>
            <person name="Tidwell J."/>
            <person name="Bellgard S.E."/>
            <person name="Bellgard M.I."/>
        </authorList>
    </citation>
    <scope>NUCLEOTIDE SEQUENCE</scope>
    <source>
        <tissue evidence="2">Shoot tissue taken approximately 20 cm above the soil surface</tissue>
    </source>
</reference>
<dbReference type="AlphaFoldDB" id="A0A0A9E7K2"/>
<accession>A0A0A9E7K2</accession>
<sequence length="37" mass="3923">MRRAPPAWPGSGRDGEEAETRRRGRGADRRAMGGGAA</sequence>
<reference evidence="2" key="1">
    <citation type="submission" date="2014-09" db="EMBL/GenBank/DDBJ databases">
        <authorList>
            <person name="Magalhaes I.L.F."/>
            <person name="Oliveira U."/>
            <person name="Santos F.R."/>
            <person name="Vidigal T.H.D.A."/>
            <person name="Brescovit A.D."/>
            <person name="Santos A.J."/>
        </authorList>
    </citation>
    <scope>NUCLEOTIDE SEQUENCE</scope>
    <source>
        <tissue evidence="2">Shoot tissue taken approximately 20 cm above the soil surface</tissue>
    </source>
</reference>
<dbReference type="EMBL" id="GBRH01202892">
    <property type="protein sequence ID" value="JAD95003.1"/>
    <property type="molecule type" value="Transcribed_RNA"/>
</dbReference>